<dbReference type="InterPro" id="IPR045861">
    <property type="entry name" value="CorA_cytoplasmic_dom"/>
</dbReference>
<dbReference type="Proteomes" id="UP000448575">
    <property type="component" value="Unassembled WGS sequence"/>
</dbReference>
<keyword evidence="9" id="KW-0406">Ion transport</keyword>
<dbReference type="GO" id="GO:0005886">
    <property type="term" value="C:plasma membrane"/>
    <property type="evidence" value="ECO:0007669"/>
    <property type="project" value="UniProtKB-SubCell"/>
</dbReference>
<sequence length="338" mass="37390">MQINAVTYGSDQCGLVCGYLFGRAAQAIPIEASEAEQWLRDPDSPAGEFVWLHFNLANTASEKWMREHATLANEYYDSLHEEGARSTRIEQADDTLVAVVNDVLRDFSFEPSDISSVCLSVDRRLVVSARRKPLQAVERLRQAVRGGENLASSVVLLTHLLRDQADVLTRIVRDATGKVDRIEDSLLSGKLKLKRADLGALRRVLVRLQRLLAPEPAALFRLLQRPPTWANEADRQELRESTEEFAVVLNDMAALQERIKLLQEEIAALASEANNRSLYVLTIVTVLALPINIIAGLLGMNVGGIPLADDAGGFWVIAGIVMLFTVVAGAWLIRQRSD</sequence>
<dbReference type="GO" id="GO:0015087">
    <property type="term" value="F:cobalt ion transmembrane transporter activity"/>
    <property type="evidence" value="ECO:0007669"/>
    <property type="project" value="TreeGrafter"/>
</dbReference>
<comment type="similarity">
    <text evidence="2">Belongs to the CorA metal ion transporter (MIT) (TC 1.A.35) family.</text>
</comment>
<proteinExistence type="inferred from homology"/>
<keyword evidence="5" id="KW-0997">Cell inner membrane</keyword>
<name>A0A6N9HHE6_9BURK</name>
<dbReference type="GO" id="GO:0050897">
    <property type="term" value="F:cobalt ion binding"/>
    <property type="evidence" value="ECO:0007669"/>
    <property type="project" value="TreeGrafter"/>
</dbReference>
<evidence type="ECO:0000256" key="4">
    <source>
        <dbReference type="ARBA" id="ARBA00022475"/>
    </source>
</evidence>
<feature type="transmembrane region" description="Helical" evidence="12">
    <location>
        <begin position="312"/>
        <end position="333"/>
    </location>
</feature>
<keyword evidence="7" id="KW-0862">Zinc</keyword>
<comment type="caution">
    <text evidence="13">The sequence shown here is derived from an EMBL/GenBank/DDBJ whole genome shotgun (WGS) entry which is preliminary data.</text>
</comment>
<dbReference type="InterPro" id="IPR045863">
    <property type="entry name" value="CorA_TM1_TM2"/>
</dbReference>
<feature type="transmembrane region" description="Helical" evidence="12">
    <location>
        <begin position="278"/>
        <end position="300"/>
    </location>
</feature>
<accession>A0A6N9HHE6</accession>
<evidence type="ECO:0000256" key="2">
    <source>
        <dbReference type="ARBA" id="ARBA00009765"/>
    </source>
</evidence>
<dbReference type="PANTHER" id="PTHR46494">
    <property type="entry name" value="CORA FAMILY METAL ION TRANSPORTER (EUROFUNG)"/>
    <property type="match status" value="1"/>
</dbReference>
<dbReference type="EMBL" id="WWCJ01000006">
    <property type="protein sequence ID" value="MYN02513.1"/>
    <property type="molecule type" value="Genomic_DNA"/>
</dbReference>
<gene>
    <name evidence="13" type="ORF">GTP41_10425</name>
</gene>
<evidence type="ECO:0000256" key="5">
    <source>
        <dbReference type="ARBA" id="ARBA00022519"/>
    </source>
</evidence>
<evidence type="ECO:0000256" key="10">
    <source>
        <dbReference type="ARBA" id="ARBA00023136"/>
    </source>
</evidence>
<evidence type="ECO:0000256" key="6">
    <source>
        <dbReference type="ARBA" id="ARBA00022692"/>
    </source>
</evidence>
<evidence type="ECO:0000256" key="8">
    <source>
        <dbReference type="ARBA" id="ARBA00022989"/>
    </source>
</evidence>
<keyword evidence="14" id="KW-1185">Reference proteome</keyword>
<dbReference type="Pfam" id="PF01544">
    <property type="entry name" value="CorA"/>
    <property type="match status" value="1"/>
</dbReference>
<dbReference type="PANTHER" id="PTHR46494:SF3">
    <property type="entry name" value="ZINC TRANSPORT PROTEIN ZNTB"/>
    <property type="match status" value="1"/>
</dbReference>
<evidence type="ECO:0000256" key="12">
    <source>
        <dbReference type="SAM" id="Phobius"/>
    </source>
</evidence>
<dbReference type="SUPFAM" id="SSF144083">
    <property type="entry name" value="Magnesium transport protein CorA, transmembrane region"/>
    <property type="match status" value="1"/>
</dbReference>
<dbReference type="RefSeq" id="WP_161025510.1">
    <property type="nucleotide sequence ID" value="NZ_WWCJ01000006.1"/>
</dbReference>
<evidence type="ECO:0000313" key="13">
    <source>
        <dbReference type="EMBL" id="MYN02513.1"/>
    </source>
</evidence>
<keyword evidence="10 12" id="KW-0472">Membrane</keyword>
<feature type="coiled-coil region" evidence="11">
    <location>
        <begin position="238"/>
        <end position="272"/>
    </location>
</feature>
<keyword evidence="8 12" id="KW-1133">Transmembrane helix</keyword>
<evidence type="ECO:0000256" key="7">
    <source>
        <dbReference type="ARBA" id="ARBA00022833"/>
    </source>
</evidence>
<dbReference type="SUPFAM" id="SSF143865">
    <property type="entry name" value="CorA soluble domain-like"/>
    <property type="match status" value="1"/>
</dbReference>
<dbReference type="GO" id="GO:0000287">
    <property type="term" value="F:magnesium ion binding"/>
    <property type="evidence" value="ECO:0007669"/>
    <property type="project" value="TreeGrafter"/>
</dbReference>
<dbReference type="AlphaFoldDB" id="A0A6N9HHE6"/>
<keyword evidence="3" id="KW-0813">Transport</keyword>
<evidence type="ECO:0000313" key="14">
    <source>
        <dbReference type="Proteomes" id="UP000448575"/>
    </source>
</evidence>
<keyword evidence="6 12" id="KW-0812">Transmembrane</keyword>
<dbReference type="Gene3D" id="1.20.58.340">
    <property type="entry name" value="Magnesium transport protein CorA, transmembrane region"/>
    <property type="match status" value="2"/>
</dbReference>
<evidence type="ECO:0000256" key="9">
    <source>
        <dbReference type="ARBA" id="ARBA00023065"/>
    </source>
</evidence>
<reference evidence="13 14" key="1">
    <citation type="submission" date="2019-12" db="EMBL/GenBank/DDBJ databases">
        <title>Novel species isolated from a subtropical stream in China.</title>
        <authorList>
            <person name="Lu H."/>
        </authorList>
    </citation>
    <scope>NUCLEOTIDE SEQUENCE [LARGE SCALE GENOMIC DNA]</scope>
    <source>
        <strain evidence="13 14">DS3</strain>
    </source>
</reference>
<dbReference type="Gene3D" id="3.30.460.20">
    <property type="entry name" value="CorA soluble domain-like"/>
    <property type="match status" value="1"/>
</dbReference>
<evidence type="ECO:0000256" key="3">
    <source>
        <dbReference type="ARBA" id="ARBA00022448"/>
    </source>
</evidence>
<dbReference type="InterPro" id="IPR002523">
    <property type="entry name" value="MgTranspt_CorA/ZnTranspt_ZntB"/>
</dbReference>
<evidence type="ECO:0000256" key="1">
    <source>
        <dbReference type="ARBA" id="ARBA00004651"/>
    </source>
</evidence>
<dbReference type="CDD" id="cd12834">
    <property type="entry name" value="ZntB_u1"/>
    <property type="match status" value="1"/>
</dbReference>
<dbReference type="GO" id="GO:0015095">
    <property type="term" value="F:magnesium ion transmembrane transporter activity"/>
    <property type="evidence" value="ECO:0007669"/>
    <property type="project" value="TreeGrafter"/>
</dbReference>
<protein>
    <submittedName>
        <fullName evidence="13">Magnesium transporter CorA</fullName>
    </submittedName>
</protein>
<evidence type="ECO:0000256" key="11">
    <source>
        <dbReference type="SAM" id="Coils"/>
    </source>
</evidence>
<keyword evidence="11" id="KW-0175">Coiled coil</keyword>
<keyword evidence="4" id="KW-1003">Cell membrane</keyword>
<organism evidence="13 14">
    <name type="scientific">Pseudoduganella guangdongensis</name>
    <dbReference type="NCBI Taxonomy" id="2692179"/>
    <lineage>
        <taxon>Bacteria</taxon>
        <taxon>Pseudomonadati</taxon>
        <taxon>Pseudomonadota</taxon>
        <taxon>Betaproteobacteria</taxon>
        <taxon>Burkholderiales</taxon>
        <taxon>Oxalobacteraceae</taxon>
        <taxon>Telluria group</taxon>
        <taxon>Pseudoduganella</taxon>
    </lineage>
</organism>
<comment type="subcellular location">
    <subcellularLocation>
        <location evidence="1">Cell membrane</location>
        <topology evidence="1">Multi-pass membrane protein</topology>
    </subcellularLocation>
</comment>